<name>A0A2Z5R0C7_9MICC</name>
<dbReference type="AlphaFoldDB" id="A0A2Z5R0C7"/>
<organism evidence="2 3">
    <name type="scientific">Rothia aeria</name>
    <dbReference type="NCBI Taxonomy" id="172042"/>
    <lineage>
        <taxon>Bacteria</taxon>
        <taxon>Bacillati</taxon>
        <taxon>Actinomycetota</taxon>
        <taxon>Actinomycetes</taxon>
        <taxon>Micrococcales</taxon>
        <taxon>Micrococcaceae</taxon>
        <taxon>Rothia</taxon>
    </lineage>
</organism>
<evidence type="ECO:0000313" key="2">
    <source>
        <dbReference type="EMBL" id="BAV87924.1"/>
    </source>
</evidence>
<dbReference type="Proteomes" id="UP000250241">
    <property type="component" value="Chromosome"/>
</dbReference>
<evidence type="ECO:0000256" key="1">
    <source>
        <dbReference type="SAM" id="MobiDB-lite"/>
    </source>
</evidence>
<feature type="region of interest" description="Disordered" evidence="1">
    <location>
        <begin position="11"/>
        <end position="54"/>
    </location>
</feature>
<gene>
    <name evidence="2" type="ORF">RA11412_1625</name>
</gene>
<proteinExistence type="predicted"/>
<reference evidence="2 3" key="1">
    <citation type="submission" date="2016-10" db="EMBL/GenBank/DDBJ databases">
        <title>Genome sequence of Rothia aeria strain JCM11412.</title>
        <authorList>
            <person name="Nambu T."/>
        </authorList>
    </citation>
    <scope>NUCLEOTIDE SEQUENCE [LARGE SCALE GENOMIC DNA]</scope>
    <source>
        <strain evidence="2 3">JCM 11412</strain>
    </source>
</reference>
<accession>A0A2Z5R0C7</accession>
<protein>
    <submittedName>
        <fullName evidence="2">Uncharacterized protein</fullName>
    </submittedName>
</protein>
<sequence length="54" mass="6315">MQWWFFTLPAQTHPAPDIPQRLLPPYSAATGRKKQNKVRGYPTERQRNRAPSHS</sequence>
<dbReference type="EMBL" id="AP017895">
    <property type="protein sequence ID" value="BAV87924.1"/>
    <property type="molecule type" value="Genomic_DNA"/>
</dbReference>
<evidence type="ECO:0000313" key="3">
    <source>
        <dbReference type="Proteomes" id="UP000250241"/>
    </source>
</evidence>
<keyword evidence="3" id="KW-1185">Reference proteome</keyword>
<dbReference type="KEGG" id="raj:RA11412_1625"/>